<comment type="caution">
    <text evidence="2">The sequence shown here is derived from an EMBL/GenBank/DDBJ whole genome shotgun (WGS) entry which is preliminary data.</text>
</comment>
<keyword evidence="3" id="KW-1185">Reference proteome</keyword>
<gene>
    <name evidence="2" type="ORF">O181_000820</name>
</gene>
<dbReference type="AlphaFoldDB" id="A0A9Q3B9K6"/>
<reference evidence="2" key="1">
    <citation type="submission" date="2021-03" db="EMBL/GenBank/DDBJ databases">
        <title>Draft genome sequence of rust myrtle Austropuccinia psidii MF-1, a brazilian biotype.</title>
        <authorList>
            <person name="Quecine M.C."/>
            <person name="Pachon D.M.R."/>
            <person name="Bonatelli M.L."/>
            <person name="Correr F.H."/>
            <person name="Franceschini L.M."/>
            <person name="Leite T.F."/>
            <person name="Margarido G.R.A."/>
            <person name="Almeida C.A."/>
            <person name="Ferrarezi J.A."/>
            <person name="Labate C.A."/>
        </authorList>
    </citation>
    <scope>NUCLEOTIDE SEQUENCE</scope>
    <source>
        <strain evidence="2">MF-1</strain>
    </source>
</reference>
<evidence type="ECO:0000313" key="3">
    <source>
        <dbReference type="Proteomes" id="UP000765509"/>
    </source>
</evidence>
<accession>A0A9Q3B9K6</accession>
<feature type="compositionally biased region" description="Acidic residues" evidence="1">
    <location>
        <begin position="109"/>
        <end position="127"/>
    </location>
</feature>
<sequence length="127" mass="14476">MAHPHSVPIVPNTSMLKDFRNSFKSPEEIKKMAESDTSIPLIPQILANSFKASFLPNAPQSIPGILHPEKDLSDHKFTEKYWENCISSYELSHKISKEDDESARIENFSESDEEIEVEKNEEESNQA</sequence>
<evidence type="ECO:0000313" key="2">
    <source>
        <dbReference type="EMBL" id="MBW0461105.1"/>
    </source>
</evidence>
<dbReference type="Proteomes" id="UP000765509">
    <property type="component" value="Unassembled WGS sequence"/>
</dbReference>
<proteinExistence type="predicted"/>
<dbReference type="EMBL" id="AVOT02000105">
    <property type="protein sequence ID" value="MBW0461105.1"/>
    <property type="molecule type" value="Genomic_DNA"/>
</dbReference>
<name>A0A9Q3B9K6_9BASI</name>
<feature type="region of interest" description="Disordered" evidence="1">
    <location>
        <begin position="96"/>
        <end position="127"/>
    </location>
</feature>
<evidence type="ECO:0000256" key="1">
    <source>
        <dbReference type="SAM" id="MobiDB-lite"/>
    </source>
</evidence>
<organism evidence="2 3">
    <name type="scientific">Austropuccinia psidii MF-1</name>
    <dbReference type="NCBI Taxonomy" id="1389203"/>
    <lineage>
        <taxon>Eukaryota</taxon>
        <taxon>Fungi</taxon>
        <taxon>Dikarya</taxon>
        <taxon>Basidiomycota</taxon>
        <taxon>Pucciniomycotina</taxon>
        <taxon>Pucciniomycetes</taxon>
        <taxon>Pucciniales</taxon>
        <taxon>Sphaerophragmiaceae</taxon>
        <taxon>Austropuccinia</taxon>
    </lineage>
</organism>
<dbReference type="OrthoDB" id="3056461at2759"/>
<protein>
    <submittedName>
        <fullName evidence="2">Uncharacterized protein</fullName>
    </submittedName>
</protein>